<protein>
    <submittedName>
        <fullName evidence="1">IS110 family transposase</fullName>
    </submittedName>
</protein>
<proteinExistence type="predicted"/>
<dbReference type="EMBL" id="JAZHGC010000113">
    <property type="protein sequence ID" value="MEM5292553.1"/>
    <property type="molecule type" value="Genomic_DNA"/>
</dbReference>
<reference evidence="1 2" key="1">
    <citation type="submission" date="2024-01" db="EMBL/GenBank/DDBJ databases">
        <title>The diversity of rhizobia nodulating Mimosa spp. in eleven states of Brazil covering several biomes is determined by host plant, location, and edaphic factors.</title>
        <authorList>
            <person name="Rouws L."/>
            <person name="Barauna A."/>
            <person name="Beukes C."/>
            <person name="De Faria S.M."/>
            <person name="Gross E."/>
            <person name="Dos Reis Junior F.B."/>
            <person name="Simon M."/>
            <person name="Maluk M."/>
            <person name="Odee D.W."/>
            <person name="Kenicer G."/>
            <person name="Young J.P.W."/>
            <person name="Reis V.M."/>
            <person name="Zilli J."/>
            <person name="James E.K."/>
        </authorList>
    </citation>
    <scope>NUCLEOTIDE SEQUENCE [LARGE SCALE GENOMIC DNA]</scope>
    <source>
        <strain evidence="1 2">JPY77</strain>
    </source>
</reference>
<gene>
    <name evidence="1" type="ORF">V4C55_43815</name>
</gene>
<sequence length="102" mass="11335">GVTKAGNSYARKLLVEAAWSYRHPARVGKTLQPRHEGIPKAIVDRAWDAQLRLCKKYRKLATRGKNVNVAVVAVARELAGFIWDIGRMAMSLALPRRAAQQA</sequence>
<feature type="non-terminal residue" evidence="1">
    <location>
        <position position="1"/>
    </location>
</feature>
<accession>A0ABU9QTS7</accession>
<evidence type="ECO:0000313" key="2">
    <source>
        <dbReference type="Proteomes" id="UP001494588"/>
    </source>
</evidence>
<name>A0ABU9QTS7_9BURK</name>
<dbReference type="Proteomes" id="UP001494588">
    <property type="component" value="Unassembled WGS sequence"/>
</dbReference>
<evidence type="ECO:0000313" key="1">
    <source>
        <dbReference type="EMBL" id="MEM5292553.1"/>
    </source>
</evidence>
<organism evidence="1 2">
    <name type="scientific">Paraburkholderia sabiae</name>
    <dbReference type="NCBI Taxonomy" id="273251"/>
    <lineage>
        <taxon>Bacteria</taxon>
        <taxon>Pseudomonadati</taxon>
        <taxon>Pseudomonadota</taxon>
        <taxon>Betaproteobacteria</taxon>
        <taxon>Burkholderiales</taxon>
        <taxon>Burkholderiaceae</taxon>
        <taxon>Paraburkholderia</taxon>
    </lineage>
</organism>
<comment type="caution">
    <text evidence="1">The sequence shown here is derived from an EMBL/GenBank/DDBJ whole genome shotgun (WGS) entry which is preliminary data.</text>
</comment>
<keyword evidence="2" id="KW-1185">Reference proteome</keyword>